<sequence>MHSIRSRFAHRGMDANARQHHVWDASSASFIRLLLSGFCIKLPSSCPIPFISYHILQHTSSLIQLVPYRMSSHTMYSPPPSLPPSSSSSSSPRYTVFTVGLELRVHSYDVAHPRFSTSAVCPNIPTVALCSGMTPDGERCLHTSSSPPCRSDEAEQRSAARARLAAVQPIRHYVHGETSEDFEEESRWAGDKRQRIFAGIRCLPAEDLQMRPAVRKIRTTEPATTPQPPRKTRRRVVDRFDMKVKQIMQDSRRRRRILEDSVDVVVAGEEAYMAQENVGGAETKPTTEIFDFGKLVPTFLVKKERPEKVRRRRANRVQTALNKYGPAWGAVFRKTYTPIPSGRVCRLQDRRHRALHPLQPFHPPPLVPDISSESDESDTPVTTPPDPQLLPPLPFHLPNTAHSPLGGMGIAMEDAKRSFLPHPPSPTMEKDKRKRSPSRSRGQLRQARRSEFAAPELDGCLGGF</sequence>
<comment type="caution">
    <text evidence="2">The sequence shown here is derived from an EMBL/GenBank/DDBJ whole genome shotgun (WGS) entry which is preliminary data.</text>
</comment>
<reference evidence="2 3" key="1">
    <citation type="submission" date="2019-02" db="EMBL/GenBank/DDBJ databases">
        <title>Genome sequencing of the rare red list fungi Dentipellis fragilis.</title>
        <authorList>
            <person name="Buettner E."/>
            <person name="Kellner H."/>
        </authorList>
    </citation>
    <scope>NUCLEOTIDE SEQUENCE [LARGE SCALE GENOMIC DNA]</scope>
    <source>
        <strain evidence="2 3">DSM 105465</strain>
    </source>
</reference>
<feature type="compositionally biased region" description="Pro residues" evidence="1">
    <location>
        <begin position="382"/>
        <end position="395"/>
    </location>
</feature>
<gene>
    <name evidence="2" type="ORF">EVG20_g5877</name>
</gene>
<evidence type="ECO:0000313" key="2">
    <source>
        <dbReference type="EMBL" id="TFY64631.1"/>
    </source>
</evidence>
<protein>
    <submittedName>
        <fullName evidence="2">Uncharacterized protein</fullName>
    </submittedName>
</protein>
<feature type="region of interest" description="Disordered" evidence="1">
    <location>
        <begin position="356"/>
        <end position="464"/>
    </location>
</feature>
<dbReference type="Proteomes" id="UP000298327">
    <property type="component" value="Unassembled WGS sequence"/>
</dbReference>
<dbReference type="AlphaFoldDB" id="A0A4Y9YSW6"/>
<accession>A0A4Y9YSW6</accession>
<evidence type="ECO:0000256" key="1">
    <source>
        <dbReference type="SAM" id="MobiDB-lite"/>
    </source>
</evidence>
<dbReference type="EMBL" id="SEOQ01000366">
    <property type="protein sequence ID" value="TFY64631.1"/>
    <property type="molecule type" value="Genomic_DNA"/>
</dbReference>
<name>A0A4Y9YSW6_9AGAM</name>
<evidence type="ECO:0000313" key="3">
    <source>
        <dbReference type="Proteomes" id="UP000298327"/>
    </source>
</evidence>
<dbReference type="OrthoDB" id="10505820at2759"/>
<organism evidence="2 3">
    <name type="scientific">Dentipellis fragilis</name>
    <dbReference type="NCBI Taxonomy" id="205917"/>
    <lineage>
        <taxon>Eukaryota</taxon>
        <taxon>Fungi</taxon>
        <taxon>Dikarya</taxon>
        <taxon>Basidiomycota</taxon>
        <taxon>Agaricomycotina</taxon>
        <taxon>Agaricomycetes</taxon>
        <taxon>Russulales</taxon>
        <taxon>Hericiaceae</taxon>
        <taxon>Dentipellis</taxon>
    </lineage>
</organism>
<keyword evidence="3" id="KW-1185">Reference proteome</keyword>
<proteinExistence type="predicted"/>